<evidence type="ECO:0000313" key="2">
    <source>
        <dbReference type="EMBL" id="RPA56786.1"/>
    </source>
</evidence>
<feature type="binding site" evidence="1">
    <location>
        <position position="5"/>
    </location>
    <ligand>
        <name>Zn(2+)</name>
        <dbReference type="ChEBI" id="CHEBI:29105"/>
    </ligand>
</feature>
<feature type="binding site" evidence="1">
    <location>
        <position position="174"/>
    </location>
    <ligand>
        <name>Zn(2+)</name>
        <dbReference type="ChEBI" id="CHEBI:29105"/>
    </ligand>
</feature>
<dbReference type="PANTHER" id="PTHR30037">
    <property type="entry name" value="DNA-3-METHYLADENINE GLYCOSYLASE 1"/>
    <property type="match status" value="1"/>
</dbReference>
<dbReference type="InterPro" id="IPR011257">
    <property type="entry name" value="DNA_glycosylase"/>
</dbReference>
<dbReference type="GO" id="GO:0006284">
    <property type="term" value="P:base-excision repair"/>
    <property type="evidence" value="ECO:0007669"/>
    <property type="project" value="InterPro"/>
</dbReference>
<feature type="binding site" evidence="1">
    <location>
        <position position="170"/>
    </location>
    <ligand>
        <name>Zn(2+)</name>
        <dbReference type="ChEBI" id="CHEBI:29105"/>
    </ligand>
</feature>
<dbReference type="Gene3D" id="1.10.340.30">
    <property type="entry name" value="Hypothetical protein, domain 2"/>
    <property type="match status" value="1"/>
</dbReference>
<dbReference type="SUPFAM" id="SSF48150">
    <property type="entry name" value="DNA-glycosylase"/>
    <property type="match status" value="1"/>
</dbReference>
<dbReference type="Proteomes" id="UP000273977">
    <property type="component" value="Unassembled WGS sequence"/>
</dbReference>
<dbReference type="GO" id="GO:0046872">
    <property type="term" value="F:metal ion binding"/>
    <property type="evidence" value="ECO:0007669"/>
    <property type="project" value="UniProtKB-KW"/>
</dbReference>
<dbReference type="GO" id="GO:0008725">
    <property type="term" value="F:DNA-3-methyladenine glycosylase activity"/>
    <property type="evidence" value="ECO:0007669"/>
    <property type="project" value="InterPro"/>
</dbReference>
<evidence type="ECO:0000313" key="3">
    <source>
        <dbReference type="Proteomes" id="UP000273977"/>
    </source>
</evidence>
<protein>
    <submittedName>
        <fullName evidence="2">DNA-3-methyladenine glycosylase I</fullName>
    </submittedName>
</protein>
<keyword evidence="3" id="KW-1185">Reference proteome</keyword>
<dbReference type="EMBL" id="RKMG01000038">
    <property type="protein sequence ID" value="RPA56786.1"/>
    <property type="molecule type" value="Genomic_DNA"/>
</dbReference>
<comment type="caution">
    <text evidence="2">The sequence shown here is derived from an EMBL/GenBank/DDBJ whole genome shotgun (WGS) entry which is preliminary data.</text>
</comment>
<dbReference type="Pfam" id="PF03352">
    <property type="entry name" value="Adenine_glyco"/>
    <property type="match status" value="1"/>
</dbReference>
<evidence type="ECO:0000256" key="1">
    <source>
        <dbReference type="PIRSR" id="PIRSR605019-1"/>
    </source>
</evidence>
<keyword evidence="1" id="KW-0479">Metal-binding</keyword>
<accession>A0A3N4G8C0</accession>
<dbReference type="AlphaFoldDB" id="A0A3N4G8C0"/>
<sequence length="177" mass="20677">MVTRCRFANTPQMIAYHDEEWGRIKDTSQEIFESLSLEAMQAGLSWAIILNKRPALRRAFADFDMETLAQFDEDDVERLMKDERIIRHRLKIKAMISNAQTALAIENDPNQTNFRDYIYQMAEDFSETFNGQEAEINQAMAKRLKKEGFKFVGPTIVEAYLEAIGVYNHHEKDCFLR</sequence>
<name>A0A3N4G8C0_9LACT</name>
<keyword evidence="1" id="KW-0862">Zinc</keyword>
<dbReference type="InterPro" id="IPR005019">
    <property type="entry name" value="Adenine_glyco"/>
</dbReference>
<gene>
    <name evidence="2" type="ORF">EF384_08825</name>
</gene>
<proteinExistence type="predicted"/>
<feature type="binding site" evidence="1">
    <location>
        <position position="17"/>
    </location>
    <ligand>
        <name>Zn(2+)</name>
        <dbReference type="ChEBI" id="CHEBI:29105"/>
    </ligand>
</feature>
<dbReference type="PANTHER" id="PTHR30037:SF4">
    <property type="entry name" value="DNA-3-METHYLADENINE GLYCOSYLASE I"/>
    <property type="match status" value="1"/>
</dbReference>
<dbReference type="OrthoDB" id="9807664at2"/>
<organism evidence="2 3">
    <name type="scientific">Aerococcus agrisoli</name>
    <dbReference type="NCBI Taxonomy" id="2487350"/>
    <lineage>
        <taxon>Bacteria</taxon>
        <taxon>Bacillati</taxon>
        <taxon>Bacillota</taxon>
        <taxon>Bacilli</taxon>
        <taxon>Lactobacillales</taxon>
        <taxon>Aerococcaceae</taxon>
        <taxon>Aerococcus</taxon>
    </lineage>
</organism>
<dbReference type="InterPro" id="IPR052891">
    <property type="entry name" value="DNA-3mA_glycosylase"/>
</dbReference>
<reference evidence="2 3" key="1">
    <citation type="submission" date="2018-11" db="EMBL/GenBank/DDBJ databases">
        <title>Aerococcus sp. SJQ22, whole genome shotgun sequence.</title>
        <authorList>
            <person name="Sun L."/>
            <person name="Gao X."/>
            <person name="Chen W."/>
            <person name="Huang K."/>
        </authorList>
    </citation>
    <scope>NUCLEOTIDE SEQUENCE [LARGE SCALE GENOMIC DNA]</scope>
    <source>
        <strain evidence="2 3">SJQ22</strain>
    </source>
</reference>